<dbReference type="EMBL" id="MGFM01000003">
    <property type="protein sequence ID" value="OGM06111.1"/>
    <property type="molecule type" value="Genomic_DNA"/>
</dbReference>
<dbReference type="HAMAP" id="MF_00294">
    <property type="entry name" value="Ribosomal_bL33"/>
    <property type="match status" value="1"/>
</dbReference>
<name>A0A1F7WTJ6_9BACT</name>
<reference evidence="6 7" key="1">
    <citation type="journal article" date="2016" name="Nat. Commun.">
        <title>Thousands of microbial genomes shed light on interconnected biogeochemical processes in an aquifer system.</title>
        <authorList>
            <person name="Anantharaman K."/>
            <person name="Brown C.T."/>
            <person name="Hug L.A."/>
            <person name="Sharon I."/>
            <person name="Castelle C.J."/>
            <person name="Probst A.J."/>
            <person name="Thomas B.C."/>
            <person name="Singh A."/>
            <person name="Wilkins M.J."/>
            <person name="Karaoz U."/>
            <person name="Brodie E.L."/>
            <person name="Williams K.H."/>
            <person name="Hubbard S.S."/>
            <person name="Banfield J.F."/>
        </authorList>
    </citation>
    <scope>NUCLEOTIDE SEQUENCE [LARGE SCALE GENOMIC DNA]</scope>
</reference>
<dbReference type="GO" id="GO:1990904">
    <property type="term" value="C:ribonucleoprotein complex"/>
    <property type="evidence" value="ECO:0007669"/>
    <property type="project" value="UniProtKB-KW"/>
</dbReference>
<protein>
    <recommendedName>
        <fullName evidence="4 5">Large ribosomal subunit protein bL33</fullName>
    </recommendedName>
</protein>
<evidence type="ECO:0000256" key="4">
    <source>
        <dbReference type="ARBA" id="ARBA00035176"/>
    </source>
</evidence>
<sequence>MAKKGAREIVGLICPVCKSQNYVTMRNKVNMQLKAKAAKLSLKKYCKTCKKATLHKETAKLK</sequence>
<evidence type="ECO:0000313" key="6">
    <source>
        <dbReference type="EMBL" id="OGM06111.1"/>
    </source>
</evidence>
<dbReference type="AlphaFoldDB" id="A0A1F7WTJ6"/>
<dbReference type="Proteomes" id="UP000178812">
    <property type="component" value="Unassembled WGS sequence"/>
</dbReference>
<gene>
    <name evidence="5" type="primary">rpmG</name>
    <name evidence="6" type="ORF">A2125_02180</name>
</gene>
<dbReference type="InterPro" id="IPR011332">
    <property type="entry name" value="Ribosomal_zn-bd"/>
</dbReference>
<dbReference type="Pfam" id="PF00471">
    <property type="entry name" value="Ribosomal_L33"/>
    <property type="match status" value="1"/>
</dbReference>
<keyword evidence="3 5" id="KW-0687">Ribonucleoprotein</keyword>
<evidence type="ECO:0000256" key="3">
    <source>
        <dbReference type="ARBA" id="ARBA00023274"/>
    </source>
</evidence>
<keyword evidence="2 5" id="KW-0689">Ribosomal protein</keyword>
<comment type="similarity">
    <text evidence="1 5">Belongs to the bacterial ribosomal protein bL33 family.</text>
</comment>
<dbReference type="GO" id="GO:0005840">
    <property type="term" value="C:ribosome"/>
    <property type="evidence" value="ECO:0007669"/>
    <property type="project" value="UniProtKB-KW"/>
</dbReference>
<dbReference type="GO" id="GO:0005737">
    <property type="term" value="C:cytoplasm"/>
    <property type="evidence" value="ECO:0007669"/>
    <property type="project" value="UniProtKB-ARBA"/>
</dbReference>
<proteinExistence type="inferred from homology"/>
<accession>A0A1F7WTJ6</accession>
<dbReference type="NCBIfam" id="TIGR01023">
    <property type="entry name" value="rpmG_bact"/>
    <property type="match status" value="1"/>
</dbReference>
<dbReference type="InterPro" id="IPR001705">
    <property type="entry name" value="Ribosomal_bL33"/>
</dbReference>
<dbReference type="SUPFAM" id="SSF57829">
    <property type="entry name" value="Zn-binding ribosomal proteins"/>
    <property type="match status" value="1"/>
</dbReference>
<evidence type="ECO:0000256" key="1">
    <source>
        <dbReference type="ARBA" id="ARBA00007596"/>
    </source>
</evidence>
<dbReference type="NCBIfam" id="NF001764">
    <property type="entry name" value="PRK00504.1"/>
    <property type="match status" value="1"/>
</dbReference>
<evidence type="ECO:0000256" key="2">
    <source>
        <dbReference type="ARBA" id="ARBA00022980"/>
    </source>
</evidence>
<dbReference type="GO" id="GO:0006412">
    <property type="term" value="P:translation"/>
    <property type="evidence" value="ECO:0007669"/>
    <property type="project" value="UniProtKB-UniRule"/>
</dbReference>
<dbReference type="Gene3D" id="2.20.28.120">
    <property type="entry name" value="Ribosomal protein L33"/>
    <property type="match status" value="1"/>
</dbReference>
<dbReference type="InterPro" id="IPR038584">
    <property type="entry name" value="Ribosomal_bL33_sf"/>
</dbReference>
<dbReference type="GO" id="GO:0003735">
    <property type="term" value="F:structural constituent of ribosome"/>
    <property type="evidence" value="ECO:0007669"/>
    <property type="project" value="InterPro"/>
</dbReference>
<comment type="caution">
    <text evidence="6">The sequence shown here is derived from an EMBL/GenBank/DDBJ whole genome shotgun (WGS) entry which is preliminary data.</text>
</comment>
<evidence type="ECO:0000256" key="5">
    <source>
        <dbReference type="HAMAP-Rule" id="MF_00294"/>
    </source>
</evidence>
<evidence type="ECO:0000313" key="7">
    <source>
        <dbReference type="Proteomes" id="UP000178812"/>
    </source>
</evidence>
<organism evidence="6 7">
    <name type="scientific">Candidatus Woesebacteria bacterium GWB1_43_5</name>
    <dbReference type="NCBI Taxonomy" id="1802474"/>
    <lineage>
        <taxon>Bacteria</taxon>
        <taxon>Candidatus Woeseibacteriota</taxon>
    </lineage>
</organism>